<accession>A0ACB9QPC0</accession>
<sequence>MGNKWRKVKFSLGLGIKLNTCLYLPRTVEDEPLPSPPSDPAGRRPSDAVSRSPNDDVRFRLPSTPTPSSSGLVKSKSGLSSSKRTCAICLNMMRPREGHAIFTAECSHSFHFQCIASNVKHGNRICPVCRAKWKEIPLTSLDSTGAPKGKSRTNPVGHGYAQDAGWMAAYRGPPQLGVDFSGSIPPHAREPSHFDDDEPLDCRSKDSEESSRVTHQSPRGSVGALEVVTHPEVPSVSRYASNDGFSVLIHLKAPPTSQREDCSKVKVDSPASSLKSPAPVDLVTILDVSGSMAGTKLALLKRAMGFVIQNLGPSDRLSVIAFSSTARRLFCLKRMTDIGRQQALQAVNSLVSNGGTNIVEGLRKGAKIMTDRKWKNPVSSIVLLSDGQDTYNVSSPGSMSASRQRKAYDFLLPRSIFGKDGAGLQIPVHTFGFGADHDAAAMHAISEMSGGMFSFIETEEVIQDAFAQCIGGLLSVVVQDLQVKLNCVSSNAPLIAIKSGSYTSTLSGDGREASINVGDLYAEEERDFLVTIKVPVDRTSHVTSLLEVKCAYQDPITKESINLEDISEVKIMRPETVGAQVTSREVERQLNRLRAAESMAEARNAAEGGDLAAAVSILENCALLLASTASVQDGDRLCVSLCAELKEMQERMANRRVYEVSGRAYMLSGLSSHSWQRATARGDSTDTDSLVQSYQTPSMVNMVTQSQTMIFGAPTNQRKLRSTLSFPGPQPR</sequence>
<dbReference type="EMBL" id="CM042884">
    <property type="protein sequence ID" value="KAI4368761.1"/>
    <property type="molecule type" value="Genomic_DNA"/>
</dbReference>
<name>A0ACB9QPC0_9MYRT</name>
<evidence type="ECO:0000313" key="1">
    <source>
        <dbReference type="EMBL" id="KAI4368761.1"/>
    </source>
</evidence>
<reference evidence="2" key="1">
    <citation type="journal article" date="2023" name="Front. Plant Sci.">
        <title>Chromosomal-level genome assembly of Melastoma candidum provides insights into trichome evolution.</title>
        <authorList>
            <person name="Zhong Y."/>
            <person name="Wu W."/>
            <person name="Sun C."/>
            <person name="Zou P."/>
            <person name="Liu Y."/>
            <person name="Dai S."/>
            <person name="Zhou R."/>
        </authorList>
    </citation>
    <scope>NUCLEOTIDE SEQUENCE [LARGE SCALE GENOMIC DNA]</scope>
</reference>
<evidence type="ECO:0000313" key="2">
    <source>
        <dbReference type="Proteomes" id="UP001057402"/>
    </source>
</evidence>
<gene>
    <name evidence="1" type="ORF">MLD38_017279</name>
</gene>
<comment type="caution">
    <text evidence="1">The sequence shown here is derived from an EMBL/GenBank/DDBJ whole genome shotgun (WGS) entry which is preliminary data.</text>
</comment>
<keyword evidence="2" id="KW-1185">Reference proteome</keyword>
<protein>
    <submittedName>
        <fullName evidence="1">Uncharacterized protein</fullName>
    </submittedName>
</protein>
<dbReference type="Proteomes" id="UP001057402">
    <property type="component" value="Chromosome 5"/>
</dbReference>
<proteinExistence type="predicted"/>
<organism evidence="1 2">
    <name type="scientific">Melastoma candidum</name>
    <dbReference type="NCBI Taxonomy" id="119954"/>
    <lineage>
        <taxon>Eukaryota</taxon>
        <taxon>Viridiplantae</taxon>
        <taxon>Streptophyta</taxon>
        <taxon>Embryophyta</taxon>
        <taxon>Tracheophyta</taxon>
        <taxon>Spermatophyta</taxon>
        <taxon>Magnoliopsida</taxon>
        <taxon>eudicotyledons</taxon>
        <taxon>Gunneridae</taxon>
        <taxon>Pentapetalae</taxon>
        <taxon>rosids</taxon>
        <taxon>malvids</taxon>
        <taxon>Myrtales</taxon>
        <taxon>Melastomataceae</taxon>
        <taxon>Melastomatoideae</taxon>
        <taxon>Melastomateae</taxon>
        <taxon>Melastoma</taxon>
    </lineage>
</organism>